<feature type="domain" description="Secretion system C-terminal sorting" evidence="7">
    <location>
        <begin position="791"/>
        <end position="846"/>
    </location>
</feature>
<comment type="similarity">
    <text evidence="1">Belongs to the glycosyl hydrolase 39 family.</text>
</comment>
<name>A0A2P6CCM6_9FLAO</name>
<proteinExistence type="inferred from homology"/>
<keyword evidence="3" id="KW-0378">Hydrolase</keyword>
<keyword evidence="2 5" id="KW-0732">Signal</keyword>
<dbReference type="SUPFAM" id="SSF51445">
    <property type="entry name" value="(Trans)glycosidases"/>
    <property type="match status" value="1"/>
</dbReference>
<evidence type="ECO:0000256" key="3">
    <source>
        <dbReference type="ARBA" id="ARBA00022801"/>
    </source>
</evidence>
<sequence>MNKMNQLIKIITSVLFCLSFFFIEAQVTLSTDFTDNSYKNEPLHNIWDVANRISPTNGSNIRPGLKMNIVRMVGGIRKVVNGVSQKDLDFDPCLYDSINNTYVYRWEPLIERLNKVVNSQTEILQIALDQPPWAFQHGYTFIPEGTRDNINFRENEKMSIYGNSLPPANKQAYHDFIKALMTKLVETYGEDQVLKWRFRVGSEIETPDHWFGTKQDFIEHFENTEKAIRSILPNAIIGLHTRAPGFLFKNGTELNYKGEPFASFSDDLIEYSFDNNLKYDFWGISDYVIIGNSSLRNMKDKYDHLFAGLVDHPKWNTNTKIDLMEYATTTTMNGADGKGFINNATSHAEIVELAFSNIFYKNKDKGLEFVYRWGNGSGTQDPPAIATLNTMNGLTHYTTEQSGLPNTSTNELDAIFTKNEETDEYDALIYNYNSNTLAYMDNEAVNLSFTTDLPVGTTYYYRSLSYGEDNNKLQNFLKENPNTVKSGFNNRGDASRILTEAGLTAYNSYVNPNPHEYSEWTAVVTTSRTDGGSGSVIALNTELPSFAFQKFEFRSDAFFVKPIAPTSVVWTTTEDFSPWAAVTSGVVVNADNDKLSLSFSDGFAFPMSAITGLNINSELFGTLRMVVRNSTEKSNVQMAANVPGSGFSASRKKITIPNDNEWRTIDVDLTNWALWTGTITEFKIYNSVKTGTLEIDSMAFIPLETASTYNITLTQEGNGLLNYTSGTAFSGQEFSLSAIANEGWEFQSWTGDIISTDNPFNLTVNSDLNIKAVFIKKTLSVKENSLNNIAVYPNPSNDGIFTINTPLDQSWEVYSITGNKILIGNGDKVDISSFSKGMYILKIGSTFKKLLYN</sequence>
<feature type="domain" description="Bacterial repeat" evidence="8">
    <location>
        <begin position="709"/>
        <end position="776"/>
    </location>
</feature>
<dbReference type="Pfam" id="PF01229">
    <property type="entry name" value="Glyco_hydro_39"/>
    <property type="match status" value="1"/>
</dbReference>
<dbReference type="InterPro" id="IPR044060">
    <property type="entry name" value="Bacterial_rp_domain"/>
</dbReference>
<evidence type="ECO:0008006" key="11">
    <source>
        <dbReference type="Google" id="ProtNLM"/>
    </source>
</evidence>
<dbReference type="GO" id="GO:0016798">
    <property type="term" value="F:hydrolase activity, acting on glycosyl bonds"/>
    <property type="evidence" value="ECO:0007669"/>
    <property type="project" value="UniProtKB-KW"/>
</dbReference>
<dbReference type="InterPro" id="IPR017853">
    <property type="entry name" value="GH"/>
</dbReference>
<feature type="chain" id="PRO_5015184545" description="Bacterial repeat domain-containing protein" evidence="5">
    <location>
        <begin position="26"/>
        <end position="853"/>
    </location>
</feature>
<dbReference type="InterPro" id="IPR026444">
    <property type="entry name" value="Secre_tail"/>
</dbReference>
<feature type="signal peptide" evidence="5">
    <location>
        <begin position="1"/>
        <end position="25"/>
    </location>
</feature>
<evidence type="ECO:0000256" key="2">
    <source>
        <dbReference type="ARBA" id="ARBA00022729"/>
    </source>
</evidence>
<evidence type="ECO:0000259" key="8">
    <source>
        <dbReference type="Pfam" id="PF18998"/>
    </source>
</evidence>
<feature type="domain" description="Glycosyl hydrolases family 39 N-terminal catalytic" evidence="6">
    <location>
        <begin position="161"/>
        <end position="241"/>
    </location>
</feature>
<dbReference type="Pfam" id="PF18962">
    <property type="entry name" value="Por_Secre_tail"/>
    <property type="match status" value="1"/>
</dbReference>
<dbReference type="Gene3D" id="3.20.20.80">
    <property type="entry name" value="Glycosidases"/>
    <property type="match status" value="1"/>
</dbReference>
<keyword evidence="10" id="KW-1185">Reference proteome</keyword>
<protein>
    <recommendedName>
        <fullName evidence="11">Bacterial repeat domain-containing protein</fullName>
    </recommendedName>
</protein>
<evidence type="ECO:0000256" key="4">
    <source>
        <dbReference type="ARBA" id="ARBA00023295"/>
    </source>
</evidence>
<dbReference type="NCBIfam" id="TIGR04183">
    <property type="entry name" value="Por_Secre_tail"/>
    <property type="match status" value="1"/>
</dbReference>
<organism evidence="9 10">
    <name type="scientific">Polaribacter butkevichii</name>
    <dbReference type="NCBI Taxonomy" id="218490"/>
    <lineage>
        <taxon>Bacteria</taxon>
        <taxon>Pseudomonadati</taxon>
        <taxon>Bacteroidota</taxon>
        <taxon>Flavobacteriia</taxon>
        <taxon>Flavobacteriales</taxon>
        <taxon>Flavobacteriaceae</taxon>
    </lineage>
</organism>
<dbReference type="Pfam" id="PF18998">
    <property type="entry name" value="Flg_new_2"/>
    <property type="match status" value="1"/>
</dbReference>
<evidence type="ECO:0000256" key="1">
    <source>
        <dbReference type="ARBA" id="ARBA00008875"/>
    </source>
</evidence>
<evidence type="ECO:0000259" key="6">
    <source>
        <dbReference type="Pfam" id="PF01229"/>
    </source>
</evidence>
<dbReference type="AlphaFoldDB" id="A0A2P6CCM6"/>
<evidence type="ECO:0000256" key="5">
    <source>
        <dbReference type="SAM" id="SignalP"/>
    </source>
</evidence>
<reference evidence="9 10" key="1">
    <citation type="submission" date="2016-12" db="EMBL/GenBank/DDBJ databases">
        <title>Trade-off between light-utilization and light-protection in marine flavobacteria.</title>
        <authorList>
            <person name="Kumagai Y."/>
            <person name="Yoshizawa S."/>
            <person name="Kogure K."/>
            <person name="Iwasaki W."/>
        </authorList>
    </citation>
    <scope>NUCLEOTIDE SEQUENCE [LARGE SCALE GENOMIC DNA]</scope>
    <source>
        <strain evidence="9 10">KCTC 12100</strain>
    </source>
</reference>
<evidence type="ECO:0000259" key="7">
    <source>
        <dbReference type="Pfam" id="PF18962"/>
    </source>
</evidence>
<gene>
    <name evidence="9" type="ORF">BTO14_05060</name>
</gene>
<dbReference type="Proteomes" id="UP000247345">
    <property type="component" value="Unassembled WGS sequence"/>
</dbReference>
<accession>A0A2P6CCM6</accession>
<comment type="caution">
    <text evidence="9">The sequence shown here is derived from an EMBL/GenBank/DDBJ whole genome shotgun (WGS) entry which is preliminary data.</text>
</comment>
<dbReference type="EMBL" id="MSCK01000001">
    <property type="protein sequence ID" value="PQJ72664.1"/>
    <property type="molecule type" value="Genomic_DNA"/>
</dbReference>
<keyword evidence="4" id="KW-0326">Glycosidase</keyword>
<dbReference type="InterPro" id="IPR049166">
    <property type="entry name" value="GH39_cat"/>
</dbReference>
<evidence type="ECO:0000313" key="9">
    <source>
        <dbReference type="EMBL" id="PQJ72664.1"/>
    </source>
</evidence>
<evidence type="ECO:0000313" key="10">
    <source>
        <dbReference type="Proteomes" id="UP000247345"/>
    </source>
</evidence>